<name>J9GAA8_9ZZZZ</name>
<dbReference type="AlphaFoldDB" id="J9GAA8"/>
<dbReference type="EMBL" id="AMCI01004148">
    <property type="protein sequence ID" value="EJW98687.1"/>
    <property type="molecule type" value="Genomic_DNA"/>
</dbReference>
<organism evidence="1">
    <name type="scientific">gut metagenome</name>
    <dbReference type="NCBI Taxonomy" id="749906"/>
    <lineage>
        <taxon>unclassified sequences</taxon>
        <taxon>metagenomes</taxon>
        <taxon>organismal metagenomes</taxon>
    </lineage>
</organism>
<reference evidence="1" key="1">
    <citation type="journal article" date="2012" name="PLoS ONE">
        <title>Gene sets for utilization of primary and secondary nutrition supplies in the distal gut of endangered iberian lynx.</title>
        <authorList>
            <person name="Alcaide M."/>
            <person name="Messina E."/>
            <person name="Richter M."/>
            <person name="Bargiela R."/>
            <person name="Peplies J."/>
            <person name="Huws S.A."/>
            <person name="Newbold C.J."/>
            <person name="Golyshin P.N."/>
            <person name="Simon M.A."/>
            <person name="Lopez G."/>
            <person name="Yakimov M.M."/>
            <person name="Ferrer M."/>
        </authorList>
    </citation>
    <scope>NUCLEOTIDE SEQUENCE</scope>
</reference>
<protein>
    <submittedName>
        <fullName evidence="1">Uncharacterized protein</fullName>
    </submittedName>
</protein>
<comment type="caution">
    <text evidence="1">The sequence shown here is derived from an EMBL/GenBank/DDBJ whole genome shotgun (WGS) entry which is preliminary data.</text>
</comment>
<sequence length="238" mass="26390">MHMLPAGCIYLCPMMSETPHHFLQLSHFSIGQFRTDHFGAVFTSGTNHASTLPAFRIDASIIHELPFFSFLICHRPDPIISAIANRPCSKQFCYSLCSPLPGDPCHLNLCTEILILNSNCHTALPLCLFILCPDLCICLPKKHSDGFDHVDGHSISGLFIKLAVRSLLFYAVNLPIIKTLQPQTLPWHQPPDSAPIGNSMPVCGSNGEHRLFRLLHPPAILPGFFPSRSQHCPGTFLF</sequence>
<accession>J9GAA8</accession>
<gene>
    <name evidence="1" type="ORF">EVA_13202</name>
</gene>
<evidence type="ECO:0000313" key="1">
    <source>
        <dbReference type="EMBL" id="EJW98687.1"/>
    </source>
</evidence>
<proteinExistence type="predicted"/>